<dbReference type="AlphaFoldDB" id="A0A1W6JWX2"/>
<keyword evidence="1" id="KW-0472">Membrane</keyword>
<keyword evidence="1" id="KW-0812">Transmembrane</keyword>
<feature type="transmembrane region" description="Helical" evidence="1">
    <location>
        <begin position="47"/>
        <end position="64"/>
    </location>
</feature>
<dbReference type="EMBL" id="CP020477">
    <property type="protein sequence ID" value="ARM74714.1"/>
    <property type="molecule type" value="Genomic_DNA"/>
</dbReference>
<proteinExistence type="predicted"/>
<keyword evidence="1" id="KW-1133">Transmembrane helix</keyword>
<dbReference type="RefSeq" id="WP_148690461.1">
    <property type="nucleotide sequence ID" value="NZ_CP020477.1"/>
</dbReference>
<organism evidence="2 3">
    <name type="scientific">Acidianus manzaensis</name>
    <dbReference type="NCBI Taxonomy" id="282676"/>
    <lineage>
        <taxon>Archaea</taxon>
        <taxon>Thermoproteota</taxon>
        <taxon>Thermoprotei</taxon>
        <taxon>Sulfolobales</taxon>
        <taxon>Sulfolobaceae</taxon>
        <taxon>Acidianus</taxon>
    </lineage>
</organism>
<dbReference type="GeneID" id="41589425"/>
<evidence type="ECO:0000313" key="3">
    <source>
        <dbReference type="Proteomes" id="UP000193404"/>
    </source>
</evidence>
<reference evidence="2 3" key="1">
    <citation type="submission" date="2017-03" db="EMBL/GenBank/DDBJ databases">
        <title>Sulfur activation and transportation mechanism of thermophilic Archaea Acidianus manzaensis YN-25.</title>
        <authorList>
            <person name="Ma Y."/>
            <person name="Yang Y."/>
            <person name="Xia J."/>
        </authorList>
    </citation>
    <scope>NUCLEOTIDE SEQUENCE [LARGE SCALE GENOMIC DNA]</scope>
    <source>
        <strain evidence="2 3">YN-25</strain>
    </source>
</reference>
<evidence type="ECO:0000313" key="2">
    <source>
        <dbReference type="EMBL" id="ARM74714.1"/>
    </source>
</evidence>
<sequence>MIKRIYGRTYKGTMPRVIFSVGAGLFGLLMVNYIAFKTGFSNLIDPIVLAITFFSLMIVVFLLFRIRDRDVREKYYKITNALDTKTPLKVTSGYLLIGRGMYPGGYSARVKDFYPEASIKLSELENSNSSSYLFAFHGGHCFLYAYAYRVDEDWCKDVYITYINPNAPYTFEHRVIDVTLPEGDLVRVEINPTGSERFEVILDSQFVKAKEAEVKLLVKTNRYELNPPRYNYQITLIKSNSSGTVTKEIDLKAKEPIEFIDLTPESIFKLYKILGGRIVGITDFQDITYFLEIELKTSALDKKTTIEELVPIRFEGKLDNYETS</sequence>
<keyword evidence="3" id="KW-1185">Reference proteome</keyword>
<gene>
    <name evidence="2" type="ORF">B6F84_00865</name>
</gene>
<accession>A0A1W6JWX2</accession>
<evidence type="ECO:0000256" key="1">
    <source>
        <dbReference type="SAM" id="Phobius"/>
    </source>
</evidence>
<dbReference type="KEGG" id="aman:B6F84_00865"/>
<protein>
    <submittedName>
        <fullName evidence="2">Uncharacterized protein</fullName>
    </submittedName>
</protein>
<feature type="transmembrane region" description="Helical" evidence="1">
    <location>
        <begin position="16"/>
        <end position="35"/>
    </location>
</feature>
<dbReference type="Proteomes" id="UP000193404">
    <property type="component" value="Chromosome"/>
</dbReference>
<name>A0A1W6JWX2_9CREN</name>